<protein>
    <submittedName>
        <fullName evidence="1">Uncharacterized protein</fullName>
    </submittedName>
</protein>
<dbReference type="AlphaFoldDB" id="A0A381R699"/>
<organism evidence="1">
    <name type="scientific">marine metagenome</name>
    <dbReference type="NCBI Taxonomy" id="408172"/>
    <lineage>
        <taxon>unclassified sequences</taxon>
        <taxon>metagenomes</taxon>
        <taxon>ecological metagenomes</taxon>
    </lineage>
</organism>
<dbReference type="EMBL" id="UINC01001708">
    <property type="protein sequence ID" value="SUZ87080.1"/>
    <property type="molecule type" value="Genomic_DNA"/>
</dbReference>
<reference evidence="1" key="1">
    <citation type="submission" date="2018-05" db="EMBL/GenBank/DDBJ databases">
        <authorList>
            <person name="Lanie J.A."/>
            <person name="Ng W.-L."/>
            <person name="Kazmierczak K.M."/>
            <person name="Andrzejewski T.M."/>
            <person name="Davidsen T.M."/>
            <person name="Wayne K.J."/>
            <person name="Tettelin H."/>
            <person name="Glass J.I."/>
            <person name="Rusch D."/>
            <person name="Podicherti R."/>
            <person name="Tsui H.-C.T."/>
            <person name="Winkler M.E."/>
        </authorList>
    </citation>
    <scope>NUCLEOTIDE SEQUENCE</scope>
</reference>
<gene>
    <name evidence="1" type="ORF">METZ01_LOCUS39934</name>
</gene>
<proteinExistence type="predicted"/>
<accession>A0A381R699</accession>
<evidence type="ECO:0000313" key="1">
    <source>
        <dbReference type="EMBL" id="SUZ87080.1"/>
    </source>
</evidence>
<sequence>MKWNKDTFMNDMREKCSREIAKIGNSICEFSEKHATDVSWGRGNDHGTLTYRCDSDFGLLPLFHMTSEGQLNLQINFLRSKNVTKQVLRDITVKLESIFLVEFDEEMYPTDIFEPMNELFHTSNQVEKFLKTIEGCTYRLKQ</sequence>
<name>A0A381R699_9ZZZZ</name>